<reference evidence="8" key="1">
    <citation type="submission" date="2022-12" db="EMBL/GenBank/DDBJ databases">
        <authorList>
            <person name="Wang J."/>
        </authorList>
    </citation>
    <scope>NUCLEOTIDE SEQUENCE</scope>
    <source>
        <strain evidence="8">HY-45-18</strain>
    </source>
</reference>
<keyword evidence="6 8" id="KW-0328">Glycosyltransferase</keyword>
<comment type="similarity">
    <text evidence="1 6">Belongs to the purine/pyrimidine phosphoribosyltransferase family. PyrR subfamily.</text>
</comment>
<dbReference type="CDD" id="cd06223">
    <property type="entry name" value="PRTases_typeI"/>
    <property type="match status" value="1"/>
</dbReference>
<dbReference type="InterPro" id="IPR023050">
    <property type="entry name" value="PyrR"/>
</dbReference>
<dbReference type="SUPFAM" id="SSF53271">
    <property type="entry name" value="PRTase-like"/>
    <property type="match status" value="1"/>
</dbReference>
<evidence type="ECO:0000256" key="1">
    <source>
        <dbReference type="ARBA" id="ARBA00005565"/>
    </source>
</evidence>
<dbReference type="HAMAP" id="MF_01219">
    <property type="entry name" value="PyrR"/>
    <property type="match status" value="1"/>
</dbReference>
<keyword evidence="5 6" id="KW-0804">Transcription</keyword>
<gene>
    <name evidence="6 8" type="primary">pyrR</name>
    <name evidence="8" type="ORF">OW763_05135</name>
</gene>
<comment type="function">
    <text evidence="6">Also displays a weak uracil phosphoribosyltransferase activity which is not physiologically significant.</text>
</comment>
<dbReference type="PANTHER" id="PTHR11608">
    <property type="entry name" value="BIFUNCTIONAL PROTEIN PYRR"/>
    <property type="match status" value="1"/>
</dbReference>
<accession>A0ABT4CXZ8</accession>
<feature type="short sequence motif" description="PRPP-binding" evidence="6">
    <location>
        <begin position="99"/>
        <end position="111"/>
    </location>
</feature>
<keyword evidence="2 6" id="KW-0806">Transcription termination</keyword>
<comment type="function">
    <text evidence="6">Regulates transcriptional attenuation of the pyrimidine nucleotide (pyr) operon by binding in a uridine-dependent manner to specific sites on pyr mRNA. This disrupts an antiterminator hairpin in the RNA and favors formation of a downstream transcription terminator, leading to a reduced expression of downstream genes.</text>
</comment>
<dbReference type="InterPro" id="IPR000836">
    <property type="entry name" value="PRTase_dom"/>
</dbReference>
<keyword evidence="6" id="KW-0694">RNA-binding</keyword>
<feature type="domain" description="Phosphoribosyltransferase" evidence="7">
    <location>
        <begin position="6"/>
        <end position="164"/>
    </location>
</feature>
<dbReference type="NCBIfam" id="NF003548">
    <property type="entry name" value="PRK05205.1-4"/>
    <property type="match status" value="1"/>
</dbReference>
<dbReference type="EMBL" id="JAPQER010000002">
    <property type="protein sequence ID" value="MCY6483732.1"/>
    <property type="molecule type" value="Genomic_DNA"/>
</dbReference>
<comment type="subunit">
    <text evidence="6">Homodimer and homohexamer; in equilibrium.</text>
</comment>
<dbReference type="InterPro" id="IPR029057">
    <property type="entry name" value="PRTase-like"/>
</dbReference>
<comment type="caution">
    <text evidence="8">The sequence shown here is derived from an EMBL/GenBank/DDBJ whole genome shotgun (WGS) entry which is preliminary data.</text>
</comment>
<evidence type="ECO:0000259" key="7">
    <source>
        <dbReference type="Pfam" id="PF00156"/>
    </source>
</evidence>
<proteinExistence type="inferred from homology"/>
<dbReference type="GO" id="GO:0004845">
    <property type="term" value="F:uracil phosphoribosyltransferase activity"/>
    <property type="evidence" value="ECO:0007669"/>
    <property type="project" value="UniProtKB-EC"/>
</dbReference>
<evidence type="ECO:0000313" key="9">
    <source>
        <dbReference type="Proteomes" id="UP001078443"/>
    </source>
</evidence>
<protein>
    <recommendedName>
        <fullName evidence="6">Bifunctional protein PyrR</fullName>
    </recommendedName>
    <domain>
        <recommendedName>
            <fullName evidence="6">Pyrimidine operon regulatory protein</fullName>
        </recommendedName>
    </domain>
    <domain>
        <recommendedName>
            <fullName evidence="6">Uracil phosphoribosyltransferase</fullName>
            <shortName evidence="6">UPRTase</shortName>
            <ecNumber evidence="6">2.4.2.9</ecNumber>
        </recommendedName>
    </domain>
</protein>
<keyword evidence="4 6" id="KW-0805">Transcription regulation</keyword>
<dbReference type="NCBIfam" id="NF003549">
    <property type="entry name" value="PRK05205.1-5"/>
    <property type="match status" value="1"/>
</dbReference>
<evidence type="ECO:0000313" key="8">
    <source>
        <dbReference type="EMBL" id="MCY6483732.1"/>
    </source>
</evidence>
<evidence type="ECO:0000256" key="5">
    <source>
        <dbReference type="ARBA" id="ARBA00023163"/>
    </source>
</evidence>
<dbReference type="PANTHER" id="PTHR11608:SF0">
    <property type="entry name" value="BIFUNCTIONAL PROTEIN PYRR"/>
    <property type="match status" value="1"/>
</dbReference>
<evidence type="ECO:0000256" key="3">
    <source>
        <dbReference type="ARBA" id="ARBA00022679"/>
    </source>
</evidence>
<dbReference type="Proteomes" id="UP001078443">
    <property type="component" value="Unassembled WGS sequence"/>
</dbReference>
<keyword evidence="9" id="KW-1185">Reference proteome</keyword>
<dbReference type="Gene3D" id="3.40.50.2020">
    <property type="match status" value="1"/>
</dbReference>
<dbReference type="InterPro" id="IPR050137">
    <property type="entry name" value="PyrR_bifunctional"/>
</dbReference>
<evidence type="ECO:0000256" key="4">
    <source>
        <dbReference type="ARBA" id="ARBA00023015"/>
    </source>
</evidence>
<organism evidence="8 9">
    <name type="scientific">Clostridium aestuarii</name>
    <dbReference type="NCBI Taxonomy" id="338193"/>
    <lineage>
        <taxon>Bacteria</taxon>
        <taxon>Bacillati</taxon>
        <taxon>Bacillota</taxon>
        <taxon>Clostridia</taxon>
        <taxon>Eubacteriales</taxon>
        <taxon>Clostridiaceae</taxon>
        <taxon>Clostridium</taxon>
    </lineage>
</organism>
<dbReference type="RefSeq" id="WP_268040007.1">
    <property type="nucleotide sequence ID" value="NZ_JAPQER010000002.1"/>
</dbReference>
<sequence>MKLKSMLLDEKAMKRTLTRVSHEIIEKNKGVEDIALIGIKRRGVPIANRIAELMEKFEDTRVQVGSVDITLYRDDLSEIGSQAVINDNELGIDVQNKKIILVDDVLYTGRTARAAMEAVIVHGRPANIQLAVLVDRGHRELPIRADYVGKNIPTSKKEVISVKVSEIDEEDSVILYEVD</sequence>
<comment type="catalytic activity">
    <reaction evidence="6">
        <text>UMP + diphosphate = 5-phospho-alpha-D-ribose 1-diphosphate + uracil</text>
        <dbReference type="Rhea" id="RHEA:13017"/>
        <dbReference type="ChEBI" id="CHEBI:17568"/>
        <dbReference type="ChEBI" id="CHEBI:33019"/>
        <dbReference type="ChEBI" id="CHEBI:57865"/>
        <dbReference type="ChEBI" id="CHEBI:58017"/>
        <dbReference type="EC" id="2.4.2.9"/>
    </reaction>
</comment>
<evidence type="ECO:0000256" key="6">
    <source>
        <dbReference type="HAMAP-Rule" id="MF_01219"/>
    </source>
</evidence>
<keyword evidence="3 6" id="KW-0808">Transferase</keyword>
<dbReference type="Pfam" id="PF00156">
    <property type="entry name" value="Pribosyltran"/>
    <property type="match status" value="1"/>
</dbReference>
<dbReference type="EC" id="2.4.2.9" evidence="6"/>
<name>A0ABT4CXZ8_9CLOT</name>
<evidence type="ECO:0000256" key="2">
    <source>
        <dbReference type="ARBA" id="ARBA00022472"/>
    </source>
</evidence>